<dbReference type="EMBL" id="CP004353">
    <property type="protein sequence ID" value="AHI23694.1"/>
    <property type="molecule type" value="Genomic_DNA"/>
</dbReference>
<sequence length="382" mass="43085">MWLHRADLAEAAINERHASHVWGIPRTNLAVVAWPPHTKEKLFYRWHYWWQAHYIDCLVDATLRRPTNARKQRLKETIAGVRVRQFGRLTHNDYYDDKTWLALALDRAREVNGRGRKKFLRRLEENILAGLDSITGVMPWRVGETFFNVPTNAPVAIMAARTGRVEKARYLVDWIFDNLVDDHGLIMDGIRMSMHGPEVVRNTYPYCQGVVIGACVEIALALREQERSEEAVNYLAHARALIHAVAKEMATPEGVIDVQTGDGDGGLFKGILARYLADAAVRLPADNPANIAARKIAARLVMASAESVWNHRLEVDGLPVFATDWTEDARLPHNYGLGTNALSDIVRVVRIDERDLSVQLSGWMLVEAAARISMDEEAAKND</sequence>
<reference evidence="1 2" key="1">
    <citation type="submission" date="2013-02" db="EMBL/GenBank/DDBJ databases">
        <title>The complete genome sequence of Corynebacterium vitaeruminis DSM 20294.</title>
        <authorList>
            <person name="Ruckert C."/>
            <person name="Albersmeier A."/>
            <person name="Kalinowski J."/>
        </authorList>
    </citation>
    <scope>NUCLEOTIDE SEQUENCE [LARGE SCALE GENOMIC DNA]</scope>
    <source>
        <strain evidence="2">ATCC 10234</strain>
    </source>
</reference>
<name>W5Y459_9CORY</name>
<dbReference type="STRING" id="1224164.B843_11590"/>
<dbReference type="PATRIC" id="fig|1224164.3.peg.2335"/>
<dbReference type="AlphaFoldDB" id="W5Y459"/>
<dbReference type="Proteomes" id="UP000019222">
    <property type="component" value="Chromosome"/>
</dbReference>
<dbReference type="PIRSF" id="PIRSF021505">
    <property type="entry name" value="O_gly_hdrol"/>
    <property type="match status" value="1"/>
</dbReference>
<dbReference type="KEGG" id="cvt:B843_11590"/>
<dbReference type="Gene3D" id="1.50.10.20">
    <property type="match status" value="1"/>
</dbReference>
<dbReference type="HOGENOM" id="CLU_028686_1_0_11"/>
<dbReference type="eggNOG" id="COG4833">
    <property type="taxonomic scope" value="Bacteria"/>
</dbReference>
<dbReference type="SUPFAM" id="SSF48208">
    <property type="entry name" value="Six-hairpin glycosidases"/>
    <property type="match status" value="1"/>
</dbReference>
<dbReference type="InterPro" id="IPR053169">
    <property type="entry name" value="MUG_Protein"/>
</dbReference>
<evidence type="ECO:0000313" key="2">
    <source>
        <dbReference type="Proteomes" id="UP000019222"/>
    </source>
</evidence>
<dbReference type="PANTHER" id="PTHR47791">
    <property type="entry name" value="MEIOTICALLY UP-REGULATED GENE 191 PROTEIN"/>
    <property type="match status" value="1"/>
</dbReference>
<dbReference type="Pfam" id="PF03663">
    <property type="entry name" value="Glyco_hydro_76"/>
    <property type="match status" value="1"/>
</dbReference>
<organism evidence="1 2">
    <name type="scientific">Corynebacterium vitaeruminis DSM 20294</name>
    <dbReference type="NCBI Taxonomy" id="1224164"/>
    <lineage>
        <taxon>Bacteria</taxon>
        <taxon>Bacillati</taxon>
        <taxon>Actinomycetota</taxon>
        <taxon>Actinomycetes</taxon>
        <taxon>Mycobacteriales</taxon>
        <taxon>Corynebacteriaceae</taxon>
        <taxon>Corynebacterium</taxon>
    </lineage>
</organism>
<evidence type="ECO:0008006" key="3">
    <source>
        <dbReference type="Google" id="ProtNLM"/>
    </source>
</evidence>
<dbReference type="GO" id="GO:0005975">
    <property type="term" value="P:carbohydrate metabolic process"/>
    <property type="evidence" value="ECO:0007669"/>
    <property type="project" value="InterPro"/>
</dbReference>
<dbReference type="RefSeq" id="WP_197020836.1">
    <property type="nucleotide sequence ID" value="NZ_CP004353.1"/>
</dbReference>
<accession>W5Y459</accession>
<dbReference type="PANTHER" id="PTHR47791:SF3">
    <property type="entry name" value="MEIOTICALLY UP-REGULATED GENE 191 PROTEIN"/>
    <property type="match status" value="1"/>
</dbReference>
<protein>
    <recommendedName>
        <fullName evidence="3">Glycoside hydrolase family 76</fullName>
    </recommendedName>
</protein>
<proteinExistence type="predicted"/>
<dbReference type="InterPro" id="IPR005198">
    <property type="entry name" value="Glyco_hydro_76"/>
</dbReference>
<dbReference type="InterPro" id="IPR008928">
    <property type="entry name" value="6-hairpin_glycosidase_sf"/>
</dbReference>
<gene>
    <name evidence="1" type="ORF">B843_11590</name>
</gene>
<dbReference type="InterPro" id="IPR014512">
    <property type="entry name" value="O_gly_hydro"/>
</dbReference>
<evidence type="ECO:0000313" key="1">
    <source>
        <dbReference type="EMBL" id="AHI23694.1"/>
    </source>
</evidence>
<keyword evidence="2" id="KW-1185">Reference proteome</keyword>